<sequence length="93" mass="10821">MSFVGNRSKAEKTCSYRFCILNEKIHEEVLSFLGNQTLTKLQMITGDHYQQCEPELAAYCCQCENDNPIAKRRLCRRCLWSKAFEEVTSFQST</sequence>
<gene>
    <name evidence="1" type="ORF">CCR75_008722</name>
</gene>
<comment type="caution">
    <text evidence="1">The sequence shown here is derived from an EMBL/GenBank/DDBJ whole genome shotgun (WGS) entry which is preliminary data.</text>
</comment>
<keyword evidence="2" id="KW-1185">Reference proteome</keyword>
<organism evidence="1 2">
    <name type="scientific">Bremia lactucae</name>
    <name type="common">Lettuce downy mildew</name>
    <dbReference type="NCBI Taxonomy" id="4779"/>
    <lineage>
        <taxon>Eukaryota</taxon>
        <taxon>Sar</taxon>
        <taxon>Stramenopiles</taxon>
        <taxon>Oomycota</taxon>
        <taxon>Peronosporomycetes</taxon>
        <taxon>Peronosporales</taxon>
        <taxon>Peronosporaceae</taxon>
        <taxon>Bremia</taxon>
    </lineage>
</organism>
<dbReference type="AlphaFoldDB" id="A0A976FMU4"/>
<name>A0A976FMU4_BRELC</name>
<dbReference type="GeneID" id="94352443"/>
<evidence type="ECO:0000313" key="2">
    <source>
        <dbReference type="Proteomes" id="UP000294530"/>
    </source>
</evidence>
<evidence type="ECO:0000313" key="1">
    <source>
        <dbReference type="EMBL" id="TDH69678.1"/>
    </source>
</evidence>
<dbReference type="KEGG" id="blac:94352443"/>
<protein>
    <submittedName>
        <fullName evidence="1">Uncharacterized protein</fullName>
    </submittedName>
</protein>
<reference evidence="1 2" key="1">
    <citation type="journal article" date="2021" name="Genome Biol.">
        <title>AFLAP: assembly-free linkage analysis pipeline using k-mers from genome sequencing data.</title>
        <authorList>
            <person name="Fletcher K."/>
            <person name="Zhang L."/>
            <person name="Gil J."/>
            <person name="Han R."/>
            <person name="Cavanaugh K."/>
            <person name="Michelmore R."/>
        </authorList>
    </citation>
    <scope>NUCLEOTIDE SEQUENCE [LARGE SCALE GENOMIC DNA]</scope>
    <source>
        <strain evidence="1 2">SF5</strain>
    </source>
</reference>
<dbReference type="OrthoDB" id="90621at2759"/>
<accession>A0A976FMU4</accession>
<dbReference type="RefSeq" id="XP_067819177.1">
    <property type="nucleotide sequence ID" value="XM_067966772.1"/>
</dbReference>
<dbReference type="EMBL" id="SHOA02000077">
    <property type="protein sequence ID" value="TDH69678.1"/>
    <property type="molecule type" value="Genomic_DNA"/>
</dbReference>
<dbReference type="Proteomes" id="UP000294530">
    <property type="component" value="Unassembled WGS sequence"/>
</dbReference>
<proteinExistence type="predicted"/>